<dbReference type="Pfam" id="PF20684">
    <property type="entry name" value="Fung_rhodopsin"/>
    <property type="match status" value="1"/>
</dbReference>
<proteinExistence type="inferred from homology"/>
<comment type="caution">
    <text evidence="8">The sequence shown here is derived from an EMBL/GenBank/DDBJ whole genome shotgun (WGS) entry which is preliminary data.</text>
</comment>
<evidence type="ECO:0000256" key="4">
    <source>
        <dbReference type="ARBA" id="ARBA00023136"/>
    </source>
</evidence>
<comment type="similarity">
    <text evidence="5">Belongs to the SAT4 family.</text>
</comment>
<evidence type="ECO:0000256" key="2">
    <source>
        <dbReference type="ARBA" id="ARBA00022692"/>
    </source>
</evidence>
<dbReference type="Proteomes" id="UP000297910">
    <property type="component" value="Unassembled WGS sequence"/>
</dbReference>
<dbReference type="AlphaFoldDB" id="A0A4Z1F7M5"/>
<dbReference type="InterPro" id="IPR052337">
    <property type="entry name" value="SAT4-like"/>
</dbReference>
<dbReference type="GO" id="GO:0016020">
    <property type="term" value="C:membrane"/>
    <property type="evidence" value="ECO:0007669"/>
    <property type="project" value="UniProtKB-SubCell"/>
</dbReference>
<feature type="transmembrane region" description="Helical" evidence="6">
    <location>
        <begin position="62"/>
        <end position="84"/>
    </location>
</feature>
<accession>A0A4Z1F7M5</accession>
<reference evidence="8 9" key="1">
    <citation type="submission" date="2017-12" db="EMBL/GenBank/DDBJ databases">
        <title>Comparative genomics of Botrytis spp.</title>
        <authorList>
            <person name="Valero-Jimenez C.A."/>
            <person name="Tapia P."/>
            <person name="Veloso J."/>
            <person name="Silva-Moreno E."/>
            <person name="Staats M."/>
            <person name="Valdes J.H."/>
            <person name="Van Kan J.A.L."/>
        </authorList>
    </citation>
    <scope>NUCLEOTIDE SEQUENCE [LARGE SCALE GENOMIC DNA]</scope>
    <source>
        <strain evidence="8 9">Bp0003</strain>
    </source>
</reference>
<protein>
    <recommendedName>
        <fullName evidence="7">Rhodopsin domain-containing protein</fullName>
    </recommendedName>
</protein>
<evidence type="ECO:0000259" key="7">
    <source>
        <dbReference type="Pfam" id="PF20684"/>
    </source>
</evidence>
<evidence type="ECO:0000256" key="6">
    <source>
        <dbReference type="SAM" id="Phobius"/>
    </source>
</evidence>
<feature type="transmembrane region" description="Helical" evidence="6">
    <location>
        <begin position="30"/>
        <end position="50"/>
    </location>
</feature>
<dbReference type="InterPro" id="IPR049326">
    <property type="entry name" value="Rhodopsin_dom_fungi"/>
</dbReference>
<evidence type="ECO:0000313" key="8">
    <source>
        <dbReference type="EMBL" id="TGO19518.1"/>
    </source>
</evidence>
<dbReference type="PANTHER" id="PTHR33048">
    <property type="entry name" value="PTH11-LIKE INTEGRAL MEMBRANE PROTEIN (AFU_ORTHOLOGUE AFUA_5G11245)"/>
    <property type="match status" value="1"/>
</dbReference>
<feature type="domain" description="Rhodopsin" evidence="7">
    <location>
        <begin position="46"/>
        <end position="284"/>
    </location>
</feature>
<gene>
    <name evidence="8" type="ORF">BPAE_0342g00040</name>
</gene>
<name>A0A4Z1F7M5_9HELO</name>
<evidence type="ECO:0000256" key="3">
    <source>
        <dbReference type="ARBA" id="ARBA00022989"/>
    </source>
</evidence>
<evidence type="ECO:0000313" key="9">
    <source>
        <dbReference type="Proteomes" id="UP000297910"/>
    </source>
</evidence>
<feature type="transmembrane region" description="Helical" evidence="6">
    <location>
        <begin position="106"/>
        <end position="129"/>
    </location>
</feature>
<evidence type="ECO:0000256" key="5">
    <source>
        <dbReference type="ARBA" id="ARBA00038359"/>
    </source>
</evidence>
<keyword evidence="9" id="KW-1185">Reference proteome</keyword>
<feature type="transmembrane region" description="Helical" evidence="6">
    <location>
        <begin position="183"/>
        <end position="210"/>
    </location>
</feature>
<evidence type="ECO:0000256" key="1">
    <source>
        <dbReference type="ARBA" id="ARBA00004141"/>
    </source>
</evidence>
<dbReference type="PANTHER" id="PTHR33048:SF124">
    <property type="entry name" value="INTEGRAL MEMBRANE PROTEIN"/>
    <property type="match status" value="1"/>
</dbReference>
<organism evidence="8 9">
    <name type="scientific">Botrytis paeoniae</name>
    <dbReference type="NCBI Taxonomy" id="278948"/>
    <lineage>
        <taxon>Eukaryota</taxon>
        <taxon>Fungi</taxon>
        <taxon>Dikarya</taxon>
        <taxon>Ascomycota</taxon>
        <taxon>Pezizomycotina</taxon>
        <taxon>Leotiomycetes</taxon>
        <taxon>Helotiales</taxon>
        <taxon>Sclerotiniaceae</taxon>
        <taxon>Botrytis</taxon>
    </lineage>
</organism>
<keyword evidence="4 6" id="KW-0472">Membrane</keyword>
<feature type="transmembrane region" description="Helical" evidence="6">
    <location>
        <begin position="141"/>
        <end position="163"/>
    </location>
</feature>
<feature type="transmembrane region" description="Helical" evidence="6">
    <location>
        <begin position="254"/>
        <end position="279"/>
    </location>
</feature>
<dbReference type="EMBL" id="PQXI01000340">
    <property type="protein sequence ID" value="TGO19518.1"/>
    <property type="molecule type" value="Genomic_DNA"/>
</dbReference>
<sequence>MSSPIAALPAPEGYIVNFDNPARYEDITGYWVFGVGTILSFSFLCMRIYTKAVVSRSFAAEDVCLILAWLAGVSVQALFVFMWLQKAMGVHAWEIPIERYHLYGKLIMSSSVIYVACLGLSKFSLLLFYNRLSPVQWFRNAVYFLMFVVVGHSFALIFALIFLCKPLAMNWDYDIIDGTCVDRSAIFIATAALNVATDIALLALVVPMIVDLQMPRIQKVGLIVIFMVGSLTCVTSMIRLKIMLPLLMAPDQTWAVSVPCIWIIVEANLVTICGSFPIIRQFARHVAPGWIGESTIDSLENSGSRLCDLETIGQKSSKKKKFRYGIESLDDDDAFDLKLDGRCVEHRVEITAIGRALTRERSSGDLEDYGIEPHVR</sequence>
<keyword evidence="2 6" id="KW-0812">Transmembrane</keyword>
<keyword evidence="3 6" id="KW-1133">Transmembrane helix</keyword>
<feature type="transmembrane region" description="Helical" evidence="6">
    <location>
        <begin position="222"/>
        <end position="242"/>
    </location>
</feature>
<comment type="subcellular location">
    <subcellularLocation>
        <location evidence="1">Membrane</location>
        <topology evidence="1">Multi-pass membrane protein</topology>
    </subcellularLocation>
</comment>